<feature type="domain" description="Phosphomevalonate dehydratase small subunit-like" evidence="3">
    <location>
        <begin position="11"/>
        <end position="86"/>
    </location>
</feature>
<evidence type="ECO:0000256" key="1">
    <source>
        <dbReference type="ARBA" id="ARBA00023004"/>
    </source>
</evidence>
<dbReference type="PIRSF" id="PIRSF036630">
    <property type="entry name" value="UCP036630"/>
    <property type="match status" value="1"/>
</dbReference>
<keyword evidence="2" id="KW-0456">Lyase</keyword>
<organism evidence="5 6">
    <name type="scientific">Chaetoceros tenuissimus</name>
    <dbReference type="NCBI Taxonomy" id="426638"/>
    <lineage>
        <taxon>Eukaryota</taxon>
        <taxon>Sar</taxon>
        <taxon>Stramenopiles</taxon>
        <taxon>Ochrophyta</taxon>
        <taxon>Bacillariophyta</taxon>
        <taxon>Coscinodiscophyceae</taxon>
        <taxon>Chaetocerotophycidae</taxon>
        <taxon>Chaetocerotales</taxon>
        <taxon>Chaetocerotaceae</taxon>
        <taxon>Chaetoceros</taxon>
    </lineage>
</organism>
<evidence type="ECO:0000256" key="2">
    <source>
        <dbReference type="ARBA" id="ARBA00023239"/>
    </source>
</evidence>
<evidence type="ECO:0000313" key="6">
    <source>
        <dbReference type="Proteomes" id="UP001054902"/>
    </source>
</evidence>
<evidence type="ECO:0000259" key="3">
    <source>
        <dbReference type="Pfam" id="PF01989"/>
    </source>
</evidence>
<dbReference type="AlphaFoldDB" id="A0AAD3HEG0"/>
<keyword evidence="6" id="KW-1185">Reference proteome</keyword>
<sequence length="612" mass="67642">MTSVLYSTVGLSFWGGIDPRDGTIIDHTHPLYGETVKDKVLCIPTGRGSCTGSQVMLELILNGCGPRSIILRDADAILCTGAVIAQEFFGDECPFIPTICAIGKQDFEKLKQYEDGDLIVSSLEGEKVHIESLDKSFSCMTSDLLKLDDTIELDEEDERLICKDSEVNKMCLRTIKRVASISGAKELIPITSGHIDAVTYIGQGGLRFVQRLVEMAGKVSVPTTLNSQSVDRRRWKALGVDDTYANNANAIGDSYLKLGCEDSFTCAPYLLPKQPQLNDQIVWGESNAVVYSNSVLGARTEKYADYFDICCAILGHVPLHGVHITENRRPNIIIDASNFIDNFIIPKLGIEDGEDLDSLFPLMGWICGKLSDGEIPLILGFDKITVTNDNLKGFCAAFGTTGTAPLFHLAKVTPEAKDEATVNALKQSCLRNRIEIEMDHVETALNALDSGRDRQRHCEIDLVALGNPHLSVSELKSISELIRSDNRPKHKDVKVMATLSRHVLEEGSSHAKILENWGIQFVNDTCWCMLLDPPIIPNYKENSTSNTYKAILTNSGKYAHYGPALTNRRLRFASMKDCIESAKSGQLERASPRWLQSSIRSFSSFARRLLSK</sequence>
<protein>
    <recommendedName>
        <fullName evidence="7">Aconitase X catalytic domain-containing protein</fullName>
    </recommendedName>
</protein>
<dbReference type="GO" id="GO:0016829">
    <property type="term" value="F:lyase activity"/>
    <property type="evidence" value="ECO:0007669"/>
    <property type="project" value="UniProtKB-KW"/>
</dbReference>
<dbReference type="Pfam" id="PF01989">
    <property type="entry name" value="AcnX_swivel_put"/>
    <property type="match status" value="1"/>
</dbReference>
<name>A0AAD3HEG0_9STRA</name>
<dbReference type="InterPro" id="IPR007506">
    <property type="entry name" value="PMDh-L-like_dom"/>
</dbReference>
<dbReference type="Gene3D" id="3.50.30.10">
    <property type="entry name" value="Phosphohistidine domain"/>
    <property type="match status" value="1"/>
</dbReference>
<dbReference type="SUPFAM" id="SSF52016">
    <property type="entry name" value="LeuD/IlvD-like"/>
    <property type="match status" value="1"/>
</dbReference>
<evidence type="ECO:0000259" key="4">
    <source>
        <dbReference type="Pfam" id="PF04412"/>
    </source>
</evidence>
<feature type="domain" description="Phosphomevalonate dehydratase large subunit-like" evidence="4">
    <location>
        <begin position="151"/>
        <end position="580"/>
    </location>
</feature>
<dbReference type="InterPro" id="IPR002840">
    <property type="entry name" value="PMDh-S-like_dom"/>
</dbReference>
<evidence type="ECO:0000313" key="5">
    <source>
        <dbReference type="EMBL" id="GFH60139.1"/>
    </source>
</evidence>
<dbReference type="InterPro" id="IPR012047">
    <property type="entry name" value="AcnX"/>
</dbReference>
<dbReference type="EMBL" id="BLLK01000069">
    <property type="protein sequence ID" value="GFH60139.1"/>
    <property type="molecule type" value="Genomic_DNA"/>
</dbReference>
<dbReference type="PANTHER" id="PTHR36577">
    <property type="entry name" value="DUF521 DOMAIN PROTEIN (AFU_ORTHOLOGUE AFUA_6G00490)"/>
    <property type="match status" value="1"/>
</dbReference>
<proteinExistence type="predicted"/>
<accession>A0AAD3HEG0</accession>
<dbReference type="Pfam" id="PF04412">
    <property type="entry name" value="AcnX"/>
    <property type="match status" value="1"/>
</dbReference>
<dbReference type="PANTHER" id="PTHR36577:SF3">
    <property type="entry name" value="DUF521 DOMAIN PROTEIN (AFU_ORTHOLOGUE AFUA_6G00490)"/>
    <property type="match status" value="1"/>
</dbReference>
<evidence type="ECO:0008006" key="7">
    <source>
        <dbReference type="Google" id="ProtNLM"/>
    </source>
</evidence>
<dbReference type="CDD" id="cd01356">
    <property type="entry name" value="AcnX_swivel"/>
    <property type="match status" value="1"/>
</dbReference>
<reference evidence="5 6" key="1">
    <citation type="journal article" date="2021" name="Sci. Rep.">
        <title>The genome of the diatom Chaetoceros tenuissimus carries an ancient integrated fragment of an extant virus.</title>
        <authorList>
            <person name="Hongo Y."/>
            <person name="Kimura K."/>
            <person name="Takaki Y."/>
            <person name="Yoshida Y."/>
            <person name="Baba S."/>
            <person name="Kobayashi G."/>
            <person name="Nagasaki K."/>
            <person name="Hano T."/>
            <person name="Tomaru Y."/>
        </authorList>
    </citation>
    <scope>NUCLEOTIDE SEQUENCE [LARGE SCALE GENOMIC DNA]</scope>
    <source>
        <strain evidence="5 6">NIES-3715</strain>
    </source>
</reference>
<comment type="caution">
    <text evidence="5">The sequence shown here is derived from an EMBL/GenBank/DDBJ whole genome shotgun (WGS) entry which is preliminary data.</text>
</comment>
<dbReference type="Proteomes" id="UP001054902">
    <property type="component" value="Unassembled WGS sequence"/>
</dbReference>
<keyword evidence="1" id="KW-0408">Iron</keyword>
<gene>
    <name evidence="5" type="ORF">CTEN210_16615</name>
</gene>